<comment type="cofactor">
    <cofactor evidence="2">
        <name>Zn(2+)</name>
        <dbReference type="ChEBI" id="CHEBI:29105"/>
    </cofactor>
</comment>
<dbReference type="OrthoDB" id="7055905at2"/>
<organism evidence="13 14">
    <name type="scientific">Ornithinicoccus hortensis</name>
    <dbReference type="NCBI Taxonomy" id="82346"/>
    <lineage>
        <taxon>Bacteria</taxon>
        <taxon>Bacillati</taxon>
        <taxon>Actinomycetota</taxon>
        <taxon>Actinomycetes</taxon>
        <taxon>Micrococcales</taxon>
        <taxon>Intrasporangiaceae</taxon>
        <taxon>Ornithinicoccus</taxon>
    </lineage>
</organism>
<protein>
    <recommendedName>
        <fullName evidence="6">Probable succinyl-diaminopimelate desuccinylase</fullName>
        <ecNumber evidence="5">3.5.1.18</ecNumber>
    </recommendedName>
</protein>
<dbReference type="GO" id="GO:0046872">
    <property type="term" value="F:metal ion binding"/>
    <property type="evidence" value="ECO:0007669"/>
    <property type="project" value="UniProtKB-KW"/>
</dbReference>
<dbReference type="EMBL" id="VFOP01000001">
    <property type="protein sequence ID" value="TQL52339.1"/>
    <property type="molecule type" value="Genomic_DNA"/>
</dbReference>
<comment type="caution">
    <text evidence="13">The sequence shown here is derived from an EMBL/GenBank/DDBJ whole genome shotgun (WGS) entry which is preliminary data.</text>
</comment>
<feature type="domain" description="Peptidase M20 dimerisation" evidence="12">
    <location>
        <begin position="185"/>
        <end position="288"/>
    </location>
</feature>
<dbReference type="InterPro" id="IPR002933">
    <property type="entry name" value="Peptidase_M20"/>
</dbReference>
<dbReference type="InterPro" id="IPR036264">
    <property type="entry name" value="Bact_exopeptidase_dim_dom"/>
</dbReference>
<dbReference type="Proteomes" id="UP000319516">
    <property type="component" value="Unassembled WGS sequence"/>
</dbReference>
<accession>A0A542YW65</accession>
<dbReference type="InterPro" id="IPR001261">
    <property type="entry name" value="ArgE/DapE_CS"/>
</dbReference>
<evidence type="ECO:0000256" key="5">
    <source>
        <dbReference type="ARBA" id="ARBA00011921"/>
    </source>
</evidence>
<dbReference type="PROSITE" id="PS00758">
    <property type="entry name" value="ARGE_DAPE_CPG2_1"/>
    <property type="match status" value="1"/>
</dbReference>
<dbReference type="Pfam" id="PF07687">
    <property type="entry name" value="M20_dimer"/>
    <property type="match status" value="1"/>
</dbReference>
<keyword evidence="10" id="KW-0170">Cobalt</keyword>
<keyword evidence="14" id="KW-1185">Reference proteome</keyword>
<reference evidence="13 14" key="1">
    <citation type="submission" date="2019-06" db="EMBL/GenBank/DDBJ databases">
        <title>Sequencing the genomes of 1000 actinobacteria strains.</title>
        <authorList>
            <person name="Klenk H.-P."/>
        </authorList>
    </citation>
    <scope>NUCLEOTIDE SEQUENCE [LARGE SCALE GENOMIC DNA]</scope>
    <source>
        <strain evidence="13 14">DSM 12335</strain>
    </source>
</reference>
<dbReference type="Gene3D" id="3.30.70.360">
    <property type="match status" value="1"/>
</dbReference>
<dbReference type="EC" id="3.5.1.18" evidence="5"/>
<evidence type="ECO:0000256" key="3">
    <source>
        <dbReference type="ARBA" id="ARBA00005130"/>
    </source>
</evidence>
<dbReference type="CDD" id="cd08659">
    <property type="entry name" value="M20_ArgE_DapE-like"/>
    <property type="match status" value="1"/>
</dbReference>
<sequence>MAGPTPREQEVLDLIDPADLVALTRALVRVPGTNPPGEEQGRAELLASVCRERGFSVDVTEVAPGRPNVSAVLPGGDGSGLLLLGHTDVVPLGEGWTVDPFGGELRDGRVYGRGSTDMLGGLAASVVAMDALRRAGVALAGPLELAAVVDEEMMGLGIRDYVRDPGRLRLAGCIVAEPTDLQLIIAARGASYVEVEIEGVAAHAGNPDDGRNAIYGAAAVVTELERWHHELAADAHPLVGPATWNVGVVTGGSGGSTVPARCHIAADRRLLPEEDPAEVLAAIRARLDLLDLPARGLGIEVTMPMDMPGFETSADHPLVRAADSALATAGGPGLPLAGWTAACDGGFLARDAGVPVVVLGPGSVADQAHRPDESVGVDELLVAARAYALAALRLLGP</sequence>
<evidence type="ECO:0000256" key="8">
    <source>
        <dbReference type="ARBA" id="ARBA00022801"/>
    </source>
</evidence>
<gene>
    <name evidence="13" type="ORF">FB467_3520</name>
</gene>
<dbReference type="InterPro" id="IPR010182">
    <property type="entry name" value="ArgE/DapE"/>
</dbReference>
<dbReference type="InterPro" id="IPR050072">
    <property type="entry name" value="Peptidase_M20A"/>
</dbReference>
<evidence type="ECO:0000256" key="1">
    <source>
        <dbReference type="ARBA" id="ARBA00001941"/>
    </source>
</evidence>
<comment type="similarity">
    <text evidence="4">Belongs to the peptidase M20A family.</text>
</comment>
<evidence type="ECO:0000256" key="4">
    <source>
        <dbReference type="ARBA" id="ARBA00006247"/>
    </source>
</evidence>
<dbReference type="SUPFAM" id="SSF53187">
    <property type="entry name" value="Zn-dependent exopeptidases"/>
    <property type="match status" value="1"/>
</dbReference>
<evidence type="ECO:0000256" key="10">
    <source>
        <dbReference type="ARBA" id="ARBA00023285"/>
    </source>
</evidence>
<evidence type="ECO:0000256" key="11">
    <source>
        <dbReference type="ARBA" id="ARBA00051301"/>
    </source>
</evidence>
<evidence type="ECO:0000256" key="7">
    <source>
        <dbReference type="ARBA" id="ARBA00022723"/>
    </source>
</evidence>
<evidence type="ECO:0000313" key="14">
    <source>
        <dbReference type="Proteomes" id="UP000319516"/>
    </source>
</evidence>
<comment type="catalytic activity">
    <reaction evidence="11">
        <text>N-succinyl-(2S,6S)-2,6-diaminopimelate + H2O = (2S,6S)-2,6-diaminopimelate + succinate</text>
        <dbReference type="Rhea" id="RHEA:22608"/>
        <dbReference type="ChEBI" id="CHEBI:15377"/>
        <dbReference type="ChEBI" id="CHEBI:30031"/>
        <dbReference type="ChEBI" id="CHEBI:57609"/>
        <dbReference type="ChEBI" id="CHEBI:58087"/>
        <dbReference type="EC" id="3.5.1.18"/>
    </reaction>
</comment>
<comment type="pathway">
    <text evidence="3">Amino-acid biosynthesis; L-lysine biosynthesis via DAP pathway; LL-2,6-diaminopimelate from (S)-tetrahydrodipicolinate (succinylase route): step 3/3.</text>
</comment>
<comment type="cofactor">
    <cofactor evidence="1">
        <name>Co(2+)</name>
        <dbReference type="ChEBI" id="CHEBI:48828"/>
    </cofactor>
</comment>
<evidence type="ECO:0000256" key="6">
    <source>
        <dbReference type="ARBA" id="ARBA00016853"/>
    </source>
</evidence>
<dbReference type="PANTHER" id="PTHR43808">
    <property type="entry name" value="ACETYLORNITHINE DEACETYLASE"/>
    <property type="match status" value="1"/>
</dbReference>
<dbReference type="GO" id="GO:0009089">
    <property type="term" value="P:lysine biosynthetic process via diaminopimelate"/>
    <property type="evidence" value="ECO:0007669"/>
    <property type="project" value="UniProtKB-UniPathway"/>
</dbReference>
<dbReference type="InterPro" id="IPR011650">
    <property type="entry name" value="Peptidase_M20_dimer"/>
</dbReference>
<name>A0A542YW65_9MICO</name>
<keyword evidence="8" id="KW-0378">Hydrolase</keyword>
<keyword evidence="7" id="KW-0479">Metal-binding</keyword>
<dbReference type="UniPathway" id="UPA00034">
    <property type="reaction ID" value="UER00021"/>
</dbReference>
<evidence type="ECO:0000256" key="2">
    <source>
        <dbReference type="ARBA" id="ARBA00001947"/>
    </source>
</evidence>
<proteinExistence type="inferred from homology"/>
<evidence type="ECO:0000313" key="13">
    <source>
        <dbReference type="EMBL" id="TQL52339.1"/>
    </source>
</evidence>
<keyword evidence="9" id="KW-0862">Zinc</keyword>
<evidence type="ECO:0000259" key="12">
    <source>
        <dbReference type="Pfam" id="PF07687"/>
    </source>
</evidence>
<dbReference type="GO" id="GO:0009014">
    <property type="term" value="F:succinyl-diaminopimelate desuccinylase activity"/>
    <property type="evidence" value="ECO:0007669"/>
    <property type="project" value="UniProtKB-EC"/>
</dbReference>
<evidence type="ECO:0000256" key="9">
    <source>
        <dbReference type="ARBA" id="ARBA00022833"/>
    </source>
</evidence>
<dbReference type="Pfam" id="PF01546">
    <property type="entry name" value="Peptidase_M20"/>
    <property type="match status" value="1"/>
</dbReference>
<dbReference type="Gene3D" id="3.40.630.10">
    <property type="entry name" value="Zn peptidases"/>
    <property type="match status" value="2"/>
</dbReference>
<dbReference type="AlphaFoldDB" id="A0A542YW65"/>
<dbReference type="NCBIfam" id="TIGR01910">
    <property type="entry name" value="DapE-ArgE"/>
    <property type="match status" value="1"/>
</dbReference>
<dbReference type="SUPFAM" id="SSF55031">
    <property type="entry name" value="Bacterial exopeptidase dimerisation domain"/>
    <property type="match status" value="1"/>
</dbReference>